<reference evidence="2" key="1">
    <citation type="submission" date="2013-07" db="EMBL/GenBank/DDBJ databases">
        <title>The genome of an arbuscular mycorrhizal fungus provides insights into the evolution of the oldest plant symbiosis.</title>
        <authorList>
            <consortium name="DOE Joint Genome Institute"/>
            <person name="Tisserant E."/>
            <person name="Malbreil M."/>
            <person name="Kuo A."/>
            <person name="Kohler A."/>
            <person name="Symeonidi A."/>
            <person name="Balestrini R."/>
            <person name="Charron P."/>
            <person name="Duensing N."/>
            <person name="Frei-dit-Frey N."/>
            <person name="Gianinazzi-Pearson V."/>
            <person name="Gilbert B."/>
            <person name="Handa Y."/>
            <person name="Hijri M."/>
            <person name="Kaul R."/>
            <person name="Kawaguchi M."/>
            <person name="Krajinski F."/>
            <person name="Lammers P."/>
            <person name="Lapierre D."/>
            <person name="Masclaux F.G."/>
            <person name="Murat C."/>
            <person name="Morin E."/>
            <person name="Ndikumana S."/>
            <person name="Pagni M."/>
            <person name="Petitpierre D."/>
            <person name="Requena N."/>
            <person name="Rosikiewicz P."/>
            <person name="Riley R."/>
            <person name="Saito K."/>
            <person name="San Clemente H."/>
            <person name="Shapiro H."/>
            <person name="van Tuinen D."/>
            <person name="Becard G."/>
            <person name="Bonfante P."/>
            <person name="Paszkowski U."/>
            <person name="Shachar-Hill Y."/>
            <person name="Young J.P."/>
            <person name="Sanders I.R."/>
            <person name="Henrissat B."/>
            <person name="Rensing S.A."/>
            <person name="Grigoriev I.V."/>
            <person name="Corradi N."/>
            <person name="Roux C."/>
            <person name="Martin F."/>
        </authorList>
    </citation>
    <scope>NUCLEOTIDE SEQUENCE</scope>
    <source>
        <strain evidence="2">DAOM 197198</strain>
    </source>
</reference>
<keyword evidence="1" id="KW-0175">Coiled coil</keyword>
<evidence type="ECO:0000313" key="2">
    <source>
        <dbReference type="EMBL" id="ESA07378.1"/>
    </source>
</evidence>
<sequence length="171" mass="20158">MTEEIEKEVVIERSKAFYELLKDLKVSTVEESLESEENDQEVTLERLFTKVIKAEQEAIKCWYNVGKAVRNKVEEERNKLGIKEKSIKTKLYNELTKRLKGFNRKVIQSKIERAERVYKLFKGIGGRSKINKMKNTSMNTIINLKEKKGEVDELIRKVNEIEEERNSIMEE</sequence>
<feature type="coiled-coil region" evidence="1">
    <location>
        <begin position="144"/>
        <end position="171"/>
    </location>
</feature>
<dbReference type="EMBL" id="KI290418">
    <property type="protein sequence ID" value="ESA07378.1"/>
    <property type="molecule type" value="Genomic_DNA"/>
</dbReference>
<organism evidence="2">
    <name type="scientific">Rhizophagus irregularis (strain DAOM 181602 / DAOM 197198 / MUCL 43194)</name>
    <name type="common">Arbuscular mycorrhizal fungus</name>
    <name type="synonym">Glomus intraradices</name>
    <dbReference type="NCBI Taxonomy" id="747089"/>
    <lineage>
        <taxon>Eukaryota</taxon>
        <taxon>Fungi</taxon>
        <taxon>Fungi incertae sedis</taxon>
        <taxon>Mucoromycota</taxon>
        <taxon>Glomeromycotina</taxon>
        <taxon>Glomeromycetes</taxon>
        <taxon>Glomerales</taxon>
        <taxon>Glomeraceae</taxon>
        <taxon>Rhizophagus</taxon>
    </lineage>
</organism>
<gene>
    <name evidence="2" type="ORF">GLOINDRAFT_33</name>
</gene>
<evidence type="ECO:0000256" key="1">
    <source>
        <dbReference type="SAM" id="Coils"/>
    </source>
</evidence>
<dbReference type="HOGENOM" id="CLU_1563700_0_0_1"/>
<accession>U9TM45</accession>
<name>U9TM45_RHIID</name>
<proteinExistence type="predicted"/>
<protein>
    <submittedName>
        <fullName evidence="2">Uncharacterized protein</fullName>
    </submittedName>
</protein>
<dbReference type="AlphaFoldDB" id="U9TM45"/>
<dbReference type="VEuPathDB" id="FungiDB:RhiirFUN_023504"/>